<dbReference type="InterPro" id="IPR027473">
    <property type="entry name" value="L-asparaginase_C"/>
</dbReference>
<dbReference type="SFLD" id="SFLDS00057">
    <property type="entry name" value="Glutaminase/Asparaginase"/>
    <property type="match status" value="1"/>
</dbReference>
<dbReference type="PANTHER" id="PTHR11707:SF28">
    <property type="entry name" value="60 KDA LYSOPHOSPHOLIPASE"/>
    <property type="match status" value="1"/>
</dbReference>
<organism evidence="4 5">
    <name type="scientific">Bodo saltans</name>
    <name type="common">Flagellated protozoan</name>
    <dbReference type="NCBI Taxonomy" id="75058"/>
    <lineage>
        <taxon>Eukaryota</taxon>
        <taxon>Discoba</taxon>
        <taxon>Euglenozoa</taxon>
        <taxon>Kinetoplastea</taxon>
        <taxon>Metakinetoplastina</taxon>
        <taxon>Eubodonida</taxon>
        <taxon>Bodonidae</taxon>
        <taxon>Bodo</taxon>
    </lineage>
</organism>
<dbReference type="EMBL" id="CYKH01000771">
    <property type="protein sequence ID" value="CUG37353.1"/>
    <property type="molecule type" value="Genomic_DNA"/>
</dbReference>
<evidence type="ECO:0000313" key="4">
    <source>
        <dbReference type="EMBL" id="CUG37353.1"/>
    </source>
</evidence>
<dbReference type="PIRSF" id="PIRSF001220">
    <property type="entry name" value="L-ASNase_gatD"/>
    <property type="match status" value="1"/>
</dbReference>
<sequence>MALDLRCFNCFDSCRESDQVDDMSIDKETVLKDLDEHMSAMNKDPDARRVLIIYTGGTFGNKEIVDEDGNRSLQPMQGPEFFACLSGAHPMLSTLVDVTPPLNAALCVPPNVTERLFYTSLPTTIDSTEAMPDLWGNLAVLIATNQKLFDGFVVIQGTNTMYYTAAALSFLLSGLLRTVVVTGSQNPLLCHQTDATMNLIGAIHACLDIPHNSRATQPLATNPRQLIGVFLYFHFKLMLGSRCVKADSQNLDAFLSPNMGVVGRSKPSLLLKSGNVYDMAMVRKLLDEHVEVHNLRKKHAENDFYGDDTEYYRNFRDDETNGPLRLLPVSYNKKYDNWLMPFNPEARVRVSVVRLAPGIQYYCNEMIEDLRRSNGIVLEAYGAGSVPGGVAAALKILREEHNIPVAIITECIGSGVASDYDVAVPTDAGVNCHDMTAGCAYTRMYIYLAILNLMSPTITGEGEESHHSRAARRQRIEQIMATPYLQCFTDPLDDFALDRLVVQAR</sequence>
<keyword evidence="4" id="KW-0346">Stress response</keyword>
<dbReference type="Proteomes" id="UP000051952">
    <property type="component" value="Unassembled WGS sequence"/>
</dbReference>
<reference evidence="5" key="1">
    <citation type="submission" date="2015-09" db="EMBL/GenBank/DDBJ databases">
        <authorList>
            <consortium name="Pathogen Informatics"/>
        </authorList>
    </citation>
    <scope>NUCLEOTIDE SEQUENCE [LARGE SCALE GENOMIC DNA]</scope>
    <source>
        <strain evidence="5">Lake Konstanz</strain>
    </source>
</reference>
<protein>
    <recommendedName>
        <fullName evidence="1">asparaginase</fullName>
        <ecNumber evidence="1">3.5.1.1</ecNumber>
    </recommendedName>
</protein>
<dbReference type="InterPro" id="IPR027474">
    <property type="entry name" value="L-asparaginase_N"/>
</dbReference>
<dbReference type="InterPro" id="IPR036152">
    <property type="entry name" value="Asp/glu_Ase-like_sf"/>
</dbReference>
<evidence type="ECO:0000313" key="5">
    <source>
        <dbReference type="Proteomes" id="UP000051952"/>
    </source>
</evidence>
<dbReference type="PRINTS" id="PR00139">
    <property type="entry name" value="ASNGLNASE"/>
</dbReference>
<dbReference type="Gene3D" id="3.40.50.40">
    <property type="match status" value="1"/>
</dbReference>
<dbReference type="VEuPathDB" id="TriTrypDB:BSAL_78440"/>
<feature type="domain" description="L-asparaginase N-terminal" evidence="2">
    <location>
        <begin position="49"/>
        <end position="265"/>
    </location>
</feature>
<dbReference type="GO" id="GO:0009066">
    <property type="term" value="P:aspartate family amino acid metabolic process"/>
    <property type="evidence" value="ECO:0007669"/>
    <property type="project" value="UniProtKB-ARBA"/>
</dbReference>
<dbReference type="GO" id="GO:0004067">
    <property type="term" value="F:asparaginase activity"/>
    <property type="evidence" value="ECO:0007669"/>
    <property type="project" value="UniProtKB-UniRule"/>
</dbReference>
<evidence type="ECO:0000256" key="1">
    <source>
        <dbReference type="ARBA" id="ARBA00012920"/>
    </source>
</evidence>
<dbReference type="PANTHER" id="PTHR11707">
    <property type="entry name" value="L-ASPARAGINASE"/>
    <property type="match status" value="1"/>
</dbReference>
<dbReference type="EC" id="3.5.1.1" evidence="1"/>
<dbReference type="InterPro" id="IPR040919">
    <property type="entry name" value="Asparaginase_C"/>
</dbReference>
<keyword evidence="5" id="KW-1185">Reference proteome</keyword>
<dbReference type="Pfam" id="PF17763">
    <property type="entry name" value="Asparaginase_C"/>
    <property type="match status" value="1"/>
</dbReference>
<dbReference type="SMART" id="SM00870">
    <property type="entry name" value="Asparaginase"/>
    <property type="match status" value="1"/>
</dbReference>
<proteinExistence type="predicted"/>
<name>A0A0S4J3J7_BODSA</name>
<dbReference type="SUPFAM" id="SSF53774">
    <property type="entry name" value="Glutaminase/Asparaginase"/>
    <property type="match status" value="1"/>
</dbReference>
<dbReference type="Gene3D" id="3.40.50.1170">
    <property type="entry name" value="L-asparaginase, N-terminal domain"/>
    <property type="match status" value="1"/>
</dbReference>
<dbReference type="InterPro" id="IPR006034">
    <property type="entry name" value="Asparaginase/glutaminase-like"/>
</dbReference>
<accession>A0A0S4J3J7</accession>
<feature type="domain" description="Asparaginase/glutaminase C-terminal" evidence="3">
    <location>
        <begin position="349"/>
        <end position="448"/>
    </location>
</feature>
<dbReference type="PIRSF" id="PIRSF500176">
    <property type="entry name" value="L_ASNase"/>
    <property type="match status" value="1"/>
</dbReference>
<dbReference type="OrthoDB" id="542841at2759"/>
<evidence type="ECO:0000259" key="3">
    <source>
        <dbReference type="Pfam" id="PF17763"/>
    </source>
</evidence>
<dbReference type="PROSITE" id="PS51732">
    <property type="entry name" value="ASN_GLN_ASE_3"/>
    <property type="match status" value="1"/>
</dbReference>
<evidence type="ECO:0000259" key="2">
    <source>
        <dbReference type="Pfam" id="PF00710"/>
    </source>
</evidence>
<dbReference type="Pfam" id="PF00710">
    <property type="entry name" value="Asparaginase"/>
    <property type="match status" value="1"/>
</dbReference>
<gene>
    <name evidence="4" type="ORF">BSAL_78440</name>
</gene>
<dbReference type="InterPro" id="IPR037152">
    <property type="entry name" value="L-asparaginase_N_sf"/>
</dbReference>
<dbReference type="AlphaFoldDB" id="A0A0S4J3J7"/>